<organism evidence="1 2">
    <name type="scientific">Panagrolaimus davidi</name>
    <dbReference type="NCBI Taxonomy" id="227884"/>
    <lineage>
        <taxon>Eukaryota</taxon>
        <taxon>Metazoa</taxon>
        <taxon>Ecdysozoa</taxon>
        <taxon>Nematoda</taxon>
        <taxon>Chromadorea</taxon>
        <taxon>Rhabditida</taxon>
        <taxon>Tylenchina</taxon>
        <taxon>Panagrolaimomorpha</taxon>
        <taxon>Panagrolaimoidea</taxon>
        <taxon>Panagrolaimidae</taxon>
        <taxon>Panagrolaimus</taxon>
    </lineage>
</organism>
<name>A0A914QVH8_9BILA</name>
<dbReference type="WBParaSite" id="PDA_v2.g8010.t1">
    <property type="protein sequence ID" value="PDA_v2.g8010.t1"/>
    <property type="gene ID" value="PDA_v2.g8010"/>
</dbReference>
<sequence length="83" mass="9283">MGLGELKAMRKNKTAALRVLDLAFTSSVQNGGYYEDGIHISVTSKIKPLVRQNLYSLIIKEIENQGFYDSNESAEISDMEIID</sequence>
<protein>
    <submittedName>
        <fullName evidence="2">Uncharacterized protein</fullName>
    </submittedName>
</protein>
<dbReference type="AlphaFoldDB" id="A0A914QVH8"/>
<keyword evidence="1" id="KW-1185">Reference proteome</keyword>
<dbReference type="Proteomes" id="UP000887578">
    <property type="component" value="Unplaced"/>
</dbReference>
<evidence type="ECO:0000313" key="1">
    <source>
        <dbReference type="Proteomes" id="UP000887578"/>
    </source>
</evidence>
<proteinExistence type="predicted"/>
<evidence type="ECO:0000313" key="2">
    <source>
        <dbReference type="WBParaSite" id="PDA_v2.g8010.t1"/>
    </source>
</evidence>
<reference evidence="2" key="1">
    <citation type="submission" date="2022-11" db="UniProtKB">
        <authorList>
            <consortium name="WormBaseParasite"/>
        </authorList>
    </citation>
    <scope>IDENTIFICATION</scope>
</reference>
<accession>A0A914QVH8</accession>